<keyword evidence="2" id="KW-1185">Reference proteome</keyword>
<name>A0A9P0EYR9_BEMTA</name>
<dbReference type="EMBL" id="OU963862">
    <property type="protein sequence ID" value="CAH0381022.1"/>
    <property type="molecule type" value="Genomic_DNA"/>
</dbReference>
<accession>A0A9P0EYR9</accession>
<reference evidence="1" key="1">
    <citation type="submission" date="2021-12" db="EMBL/GenBank/DDBJ databases">
        <authorList>
            <person name="King R."/>
        </authorList>
    </citation>
    <scope>NUCLEOTIDE SEQUENCE</scope>
</reference>
<proteinExistence type="predicted"/>
<evidence type="ECO:0000313" key="1">
    <source>
        <dbReference type="EMBL" id="CAH0381022.1"/>
    </source>
</evidence>
<gene>
    <name evidence="1" type="ORF">BEMITA_LOCUS715</name>
</gene>
<evidence type="ECO:0000313" key="2">
    <source>
        <dbReference type="Proteomes" id="UP001152759"/>
    </source>
</evidence>
<dbReference type="AlphaFoldDB" id="A0A9P0EYR9"/>
<dbReference type="Proteomes" id="UP001152759">
    <property type="component" value="Chromosome 1"/>
</dbReference>
<sequence length="100" mass="11257">MSLEAEKLEGLNTQNEAVTIIKSRYNYSRRSAFAQVLATLIQNWLLIEIGLDTAMTTMVIGALHLNSAEALSMNDEQASWFGKLYKFGKLCSNKRRNLNS</sequence>
<protein>
    <submittedName>
        <fullName evidence="1">Uncharacterized protein</fullName>
    </submittedName>
</protein>
<organism evidence="1 2">
    <name type="scientific">Bemisia tabaci</name>
    <name type="common">Sweetpotato whitefly</name>
    <name type="synonym">Aleurodes tabaci</name>
    <dbReference type="NCBI Taxonomy" id="7038"/>
    <lineage>
        <taxon>Eukaryota</taxon>
        <taxon>Metazoa</taxon>
        <taxon>Ecdysozoa</taxon>
        <taxon>Arthropoda</taxon>
        <taxon>Hexapoda</taxon>
        <taxon>Insecta</taxon>
        <taxon>Pterygota</taxon>
        <taxon>Neoptera</taxon>
        <taxon>Paraneoptera</taxon>
        <taxon>Hemiptera</taxon>
        <taxon>Sternorrhyncha</taxon>
        <taxon>Aleyrodoidea</taxon>
        <taxon>Aleyrodidae</taxon>
        <taxon>Aleyrodinae</taxon>
        <taxon>Bemisia</taxon>
    </lineage>
</organism>